<dbReference type="PANTHER" id="PTHR33281">
    <property type="entry name" value="UPF0187 PROTEIN YNEE"/>
    <property type="match status" value="1"/>
</dbReference>
<dbReference type="eggNOG" id="ENOG502RZTC">
    <property type="taxonomic scope" value="Eukaryota"/>
</dbReference>
<dbReference type="KEGG" id="bpg:Bathy04g00210"/>
<comment type="subcellular location">
    <subcellularLocation>
        <location evidence="1">Cell membrane</location>
        <topology evidence="1">Multi-pass membrane protein</topology>
    </subcellularLocation>
</comment>
<keyword evidence="2" id="KW-0813">Transport</keyword>
<dbReference type="InterPro" id="IPR044669">
    <property type="entry name" value="YneE/VCCN1/2-like"/>
</dbReference>
<evidence type="ECO:0000256" key="8">
    <source>
        <dbReference type="SAM" id="MobiDB-lite"/>
    </source>
</evidence>
<gene>
    <name evidence="10" type="ORF">Bathy04g00210</name>
</gene>
<organism evidence="10 11">
    <name type="scientific">Bathycoccus prasinos</name>
    <dbReference type="NCBI Taxonomy" id="41875"/>
    <lineage>
        <taxon>Eukaryota</taxon>
        <taxon>Viridiplantae</taxon>
        <taxon>Chlorophyta</taxon>
        <taxon>Mamiellophyceae</taxon>
        <taxon>Mamiellales</taxon>
        <taxon>Bathycoccaceae</taxon>
        <taxon>Bathycoccus</taxon>
    </lineage>
</organism>
<feature type="transmembrane region" description="Helical" evidence="9">
    <location>
        <begin position="446"/>
        <end position="467"/>
    </location>
</feature>
<dbReference type="Proteomes" id="UP000198341">
    <property type="component" value="Chromosome 4"/>
</dbReference>
<dbReference type="GeneID" id="19016047"/>
<proteinExistence type="predicted"/>
<evidence type="ECO:0000256" key="1">
    <source>
        <dbReference type="ARBA" id="ARBA00004651"/>
    </source>
</evidence>
<keyword evidence="3" id="KW-1003">Cell membrane</keyword>
<dbReference type="AlphaFoldDB" id="K8EDQ5"/>
<keyword evidence="5 9" id="KW-1133">Transmembrane helix</keyword>
<protein>
    <submittedName>
        <fullName evidence="10">Uncharacterized protein</fullName>
    </submittedName>
</protein>
<evidence type="ECO:0000256" key="5">
    <source>
        <dbReference type="ARBA" id="ARBA00022989"/>
    </source>
</evidence>
<keyword evidence="4 9" id="KW-0812">Transmembrane</keyword>
<dbReference type="GO" id="GO:0005886">
    <property type="term" value="C:plasma membrane"/>
    <property type="evidence" value="ECO:0007669"/>
    <property type="project" value="UniProtKB-SubCell"/>
</dbReference>
<name>K8EDQ5_9CHLO</name>
<dbReference type="RefSeq" id="XP_007513702.1">
    <property type="nucleotide sequence ID" value="XM_007513640.1"/>
</dbReference>
<evidence type="ECO:0000256" key="7">
    <source>
        <dbReference type="ARBA" id="ARBA00023136"/>
    </source>
</evidence>
<evidence type="ECO:0000256" key="2">
    <source>
        <dbReference type="ARBA" id="ARBA00022448"/>
    </source>
</evidence>
<dbReference type="GO" id="GO:0005254">
    <property type="term" value="F:chloride channel activity"/>
    <property type="evidence" value="ECO:0007669"/>
    <property type="project" value="InterPro"/>
</dbReference>
<feature type="transmembrane region" description="Helical" evidence="9">
    <location>
        <begin position="263"/>
        <end position="281"/>
    </location>
</feature>
<evidence type="ECO:0000256" key="4">
    <source>
        <dbReference type="ARBA" id="ARBA00022692"/>
    </source>
</evidence>
<keyword evidence="11" id="KW-1185">Reference proteome</keyword>
<reference evidence="10 11" key="1">
    <citation type="submission" date="2011-10" db="EMBL/GenBank/DDBJ databases">
        <authorList>
            <person name="Genoscope - CEA"/>
        </authorList>
    </citation>
    <scope>NUCLEOTIDE SEQUENCE [LARGE SCALE GENOMIC DNA]</scope>
    <source>
        <strain evidence="10 11">RCC 1105</strain>
    </source>
</reference>
<evidence type="ECO:0000256" key="6">
    <source>
        <dbReference type="ARBA" id="ARBA00023065"/>
    </source>
</evidence>
<evidence type="ECO:0000313" key="11">
    <source>
        <dbReference type="Proteomes" id="UP000198341"/>
    </source>
</evidence>
<dbReference type="PANTHER" id="PTHR33281:SF19">
    <property type="entry name" value="VOLTAGE-DEPENDENT ANION CHANNEL-FORMING PROTEIN YNEE"/>
    <property type="match status" value="1"/>
</dbReference>
<dbReference type="STRING" id="41875.K8EDQ5"/>
<evidence type="ECO:0000256" key="9">
    <source>
        <dbReference type="SAM" id="Phobius"/>
    </source>
</evidence>
<evidence type="ECO:0000313" key="10">
    <source>
        <dbReference type="EMBL" id="CCO16227.1"/>
    </source>
</evidence>
<accession>K8EDQ5</accession>
<dbReference type="OrthoDB" id="1368at2759"/>
<feature type="region of interest" description="Disordered" evidence="8">
    <location>
        <begin position="71"/>
        <end position="117"/>
    </location>
</feature>
<dbReference type="Pfam" id="PF25539">
    <property type="entry name" value="Bestrophin_2"/>
    <property type="match status" value="1"/>
</dbReference>
<dbReference type="EMBL" id="FO082275">
    <property type="protein sequence ID" value="CCO16227.1"/>
    <property type="molecule type" value="Genomic_DNA"/>
</dbReference>
<keyword evidence="6" id="KW-0406">Ion transport</keyword>
<sequence length="517" mass="58751">MITITSTTSLVKMNASSSSSCSSYRANRAVFLNAQQQQRRRRLFLLSSKRSGFSSSSASSSSFSLKLLRNTTKSARDERRERRRKSDTRTSRNATRERIKTRANIEPATDQDDDDDGENFAGAGFLEGWKGELILKNIDLNKAAVKNYVGIRDRLLQLDPGLNQTLISSGTSISQLFDQDKWEKHRRVNRFFYDLQNIPSSTVFLRLVRVLLTLTFLAYLVLIMPGTLYNLTHKMVPYASGILPLSLVEWMKQSTIETFTFQISPLFHTMLGTVLGLVLVFRTNSSYSRFVEGRMAWGALVRRCRDFARFSAYIENEQLRKTMLGVVSCYPYLLKSRLRSGRTREDKSDPSAFRDTPDEAVSRILNRVGASEEIPILLNEDRNRPFFCTMRLTHFMKIAVKEGINDNAQLMLEQTISEINQAGGVCERLLSTPIPLSFSRHSSRSIMIWLLTLPFALSSITTGWTLLPLMFCVSYLILGVDEIGIQIEEPFATLPLSPLCKIIERDLQNVMDCTDSK</sequence>
<feature type="transmembrane region" description="Helical" evidence="9">
    <location>
        <begin position="203"/>
        <end position="223"/>
    </location>
</feature>
<evidence type="ECO:0000256" key="3">
    <source>
        <dbReference type="ARBA" id="ARBA00022475"/>
    </source>
</evidence>
<feature type="compositionally biased region" description="Basic and acidic residues" evidence="8">
    <location>
        <begin position="87"/>
        <end position="100"/>
    </location>
</feature>
<keyword evidence="7 9" id="KW-0472">Membrane</keyword>